<reference evidence="2" key="2">
    <citation type="submission" date="2013-10" db="EMBL/GenBank/DDBJ databases">
        <authorList>
            <person name="Aslett M."/>
        </authorList>
    </citation>
    <scope>NUCLEOTIDE SEQUENCE [LARGE SCALE GENOMIC DNA]</scope>
    <source>
        <strain evidence="2">Houghton</strain>
    </source>
</reference>
<dbReference type="RefSeq" id="XP_013357409.1">
    <property type="nucleotide sequence ID" value="XM_013501955.1"/>
</dbReference>
<accession>U6KF51</accession>
<dbReference type="EMBL" id="HG687256">
    <property type="protein sequence ID" value="CDJ34847.1"/>
    <property type="molecule type" value="Genomic_DNA"/>
</dbReference>
<sequence>MATFYSFDEVVELDQIVAGAWLVAKQLLVSSRDLTKSVSVGIPPSVENQAGPSSHSEPKQQQAESGMSGPSPGSAHALSSSEAEGASLLEDSRKLSPPTAHHPVAAEEAHPFVVGGNANINAMNISATANVCRLLLETDMTHPLLFASTVLTNIRGYINDSGTFLRVELEESKALPWEKIVQTMGDGVFSTKAHESAVKHLKKKAASFLEMFTPCVAEVEEASELLMPSESAKNKRSLLRSLKKAVKRTKGKRRGATGEMCRTSGELQQLVRLLLVWWVLGPSSSEQTQEMTESFQSTATTFRNARLAFTSLIFNNGHNQAKVAMELVKAGCKTNKFVVPPGWALGSKKGRHGARELSFKDISKDIMASFMYTESALGSHGVADWILPLKAAQQLVDICAQHPVVQLGELLSTDAGNVILMGHQCIKLQGDTLLQMTLAFKMLHSPALP</sequence>
<dbReference type="GeneID" id="25383485"/>
<dbReference type="Proteomes" id="UP000030744">
    <property type="component" value="Unassembled WGS sequence"/>
</dbReference>
<dbReference type="VEuPathDB" id="ToxoDB:EMH_0093220"/>
<organism evidence="2 3">
    <name type="scientific">Eimeria mitis</name>
    <dbReference type="NCBI Taxonomy" id="44415"/>
    <lineage>
        <taxon>Eukaryota</taxon>
        <taxon>Sar</taxon>
        <taxon>Alveolata</taxon>
        <taxon>Apicomplexa</taxon>
        <taxon>Conoidasida</taxon>
        <taxon>Coccidia</taxon>
        <taxon>Eucoccidiorida</taxon>
        <taxon>Eimeriorina</taxon>
        <taxon>Eimeriidae</taxon>
        <taxon>Eimeria</taxon>
    </lineage>
</organism>
<reference evidence="2" key="1">
    <citation type="submission" date="2013-10" db="EMBL/GenBank/DDBJ databases">
        <title>Genomic analysis of the causative agents of coccidiosis in chickens.</title>
        <authorList>
            <person name="Reid A.J."/>
            <person name="Blake D."/>
            <person name="Billington K."/>
            <person name="Browne H."/>
            <person name="Dunn M."/>
            <person name="Hung S."/>
            <person name="Kawahara F."/>
            <person name="Miranda-Saavedra D."/>
            <person name="Mourier T."/>
            <person name="Nagra H."/>
            <person name="Otto T.D."/>
            <person name="Rawlings N."/>
            <person name="Sanchez A."/>
            <person name="Sanders M."/>
            <person name="Subramaniam C."/>
            <person name="Tay Y."/>
            <person name="Dear P."/>
            <person name="Doerig C."/>
            <person name="Gruber A."/>
            <person name="Parkinson J."/>
            <person name="Shirley M."/>
            <person name="Wan K.L."/>
            <person name="Berriman M."/>
            <person name="Tomley F."/>
            <person name="Pain A."/>
        </authorList>
    </citation>
    <scope>NUCLEOTIDE SEQUENCE [LARGE SCALE GENOMIC DNA]</scope>
    <source>
        <strain evidence="2">Houghton</strain>
    </source>
</reference>
<feature type="compositionally biased region" description="Low complexity" evidence="1">
    <location>
        <begin position="74"/>
        <end position="89"/>
    </location>
</feature>
<dbReference type="AlphaFoldDB" id="U6KF51"/>
<name>U6KF51_9EIME</name>
<feature type="region of interest" description="Disordered" evidence="1">
    <location>
        <begin position="40"/>
        <end position="101"/>
    </location>
</feature>
<evidence type="ECO:0000313" key="3">
    <source>
        <dbReference type="Proteomes" id="UP000030744"/>
    </source>
</evidence>
<evidence type="ECO:0000313" key="2">
    <source>
        <dbReference type="EMBL" id="CDJ34847.1"/>
    </source>
</evidence>
<feature type="compositionally biased region" description="Polar residues" evidence="1">
    <location>
        <begin position="46"/>
        <end position="65"/>
    </location>
</feature>
<dbReference type="OrthoDB" id="346126at2759"/>
<keyword evidence="3" id="KW-1185">Reference proteome</keyword>
<proteinExistence type="predicted"/>
<evidence type="ECO:0000256" key="1">
    <source>
        <dbReference type="SAM" id="MobiDB-lite"/>
    </source>
</evidence>
<protein>
    <submittedName>
        <fullName evidence="2">Uncharacterized protein</fullName>
    </submittedName>
</protein>
<gene>
    <name evidence="2" type="ORF">EMH_0093220</name>
</gene>